<dbReference type="SUPFAM" id="SSF81296">
    <property type="entry name" value="E set domains"/>
    <property type="match status" value="1"/>
</dbReference>
<evidence type="ECO:0000256" key="3">
    <source>
        <dbReference type="SAM" id="Phobius"/>
    </source>
</evidence>
<dbReference type="Proteomes" id="UP001596066">
    <property type="component" value="Unassembled WGS sequence"/>
</dbReference>
<reference evidence="6" key="1">
    <citation type="journal article" date="2019" name="Int. J. Syst. Evol. Microbiol.">
        <title>The Global Catalogue of Microorganisms (GCM) 10K type strain sequencing project: providing services to taxonomists for standard genome sequencing and annotation.</title>
        <authorList>
            <consortium name="The Broad Institute Genomics Platform"/>
            <consortium name="The Broad Institute Genome Sequencing Center for Infectious Disease"/>
            <person name="Wu L."/>
            <person name="Ma J."/>
        </authorList>
    </citation>
    <scope>NUCLEOTIDE SEQUENCE [LARGE SCALE GENOMIC DNA]</scope>
    <source>
        <strain evidence="6">CGMCC 4.1622</strain>
    </source>
</reference>
<evidence type="ECO:0000259" key="4">
    <source>
        <dbReference type="Pfam" id="PF04234"/>
    </source>
</evidence>
<gene>
    <name evidence="5" type="ORF">ACFPZF_20080</name>
</gene>
<sequence>MSTTGSPRSVRRTLAIGVAVVVVLLAGLAWISAREPVRLAGAAPADGGALAEAPKEVALTFAGDDFRPQSLYLQVNGPDGVPVTQGTPELDGRRLVAPVRITATGSYLVTYRLTLGGGREVSGTTAFAVGPGAVGRPAGENADDGLLPHDHAVDGVWNLLLICVDAVLLPGAVLLMLRRPRVRRERSPG</sequence>
<dbReference type="Gene3D" id="2.60.40.1220">
    <property type="match status" value="1"/>
</dbReference>
<organism evidence="5 6">
    <name type="scientific">Kitasatospora cinereorecta</name>
    <dbReference type="NCBI Taxonomy" id="285560"/>
    <lineage>
        <taxon>Bacteria</taxon>
        <taxon>Bacillati</taxon>
        <taxon>Actinomycetota</taxon>
        <taxon>Actinomycetes</taxon>
        <taxon>Kitasatosporales</taxon>
        <taxon>Streptomycetaceae</taxon>
        <taxon>Kitasatospora</taxon>
    </lineage>
</organism>
<keyword evidence="6" id="KW-1185">Reference proteome</keyword>
<evidence type="ECO:0000256" key="2">
    <source>
        <dbReference type="ARBA" id="ARBA00023008"/>
    </source>
</evidence>
<evidence type="ECO:0000256" key="1">
    <source>
        <dbReference type="ARBA" id="ARBA00022729"/>
    </source>
</evidence>
<evidence type="ECO:0000313" key="6">
    <source>
        <dbReference type="Proteomes" id="UP001596066"/>
    </source>
</evidence>
<feature type="transmembrane region" description="Helical" evidence="3">
    <location>
        <begin position="12"/>
        <end position="31"/>
    </location>
</feature>
<accession>A0ABW0VFR6</accession>
<keyword evidence="1" id="KW-0732">Signal</keyword>
<protein>
    <submittedName>
        <fullName evidence="5">Copper resistance protein CopC</fullName>
    </submittedName>
</protein>
<comment type="caution">
    <text evidence="5">The sequence shown here is derived from an EMBL/GenBank/DDBJ whole genome shotgun (WGS) entry which is preliminary data.</text>
</comment>
<keyword evidence="3" id="KW-0472">Membrane</keyword>
<keyword evidence="3" id="KW-0812">Transmembrane</keyword>
<dbReference type="RefSeq" id="WP_346145119.1">
    <property type="nucleotide sequence ID" value="NZ_BAAAUA010000020.1"/>
</dbReference>
<feature type="transmembrane region" description="Helical" evidence="3">
    <location>
        <begin position="156"/>
        <end position="177"/>
    </location>
</feature>
<dbReference type="Pfam" id="PF04234">
    <property type="entry name" value="CopC"/>
    <property type="match status" value="1"/>
</dbReference>
<feature type="domain" description="CopC" evidence="4">
    <location>
        <begin position="39"/>
        <end position="129"/>
    </location>
</feature>
<dbReference type="InterPro" id="IPR014755">
    <property type="entry name" value="Cu-Rt/internalin_Ig-like"/>
</dbReference>
<dbReference type="EMBL" id="JBHSOC010000035">
    <property type="protein sequence ID" value="MFC5643652.1"/>
    <property type="molecule type" value="Genomic_DNA"/>
</dbReference>
<dbReference type="InterPro" id="IPR007348">
    <property type="entry name" value="CopC_dom"/>
</dbReference>
<evidence type="ECO:0000313" key="5">
    <source>
        <dbReference type="EMBL" id="MFC5643652.1"/>
    </source>
</evidence>
<keyword evidence="2" id="KW-0186">Copper</keyword>
<name>A0ABW0VFR6_9ACTN</name>
<keyword evidence="3" id="KW-1133">Transmembrane helix</keyword>
<proteinExistence type="predicted"/>
<dbReference type="InterPro" id="IPR014756">
    <property type="entry name" value="Ig_E-set"/>
</dbReference>